<evidence type="ECO:0000313" key="10">
    <source>
        <dbReference type="EMBL" id="CAD7078152.1"/>
    </source>
</evidence>
<dbReference type="EMBL" id="LR899009">
    <property type="protein sequence ID" value="CAD7078152.1"/>
    <property type="molecule type" value="Genomic_DNA"/>
</dbReference>
<dbReference type="AlphaFoldDB" id="A0A7R8UCC7"/>
<evidence type="ECO:0000256" key="6">
    <source>
        <dbReference type="ARBA" id="ARBA00023242"/>
    </source>
</evidence>
<feature type="domain" description="C2H2-type" evidence="9">
    <location>
        <begin position="12"/>
        <end position="40"/>
    </location>
</feature>
<keyword evidence="2" id="KW-0479">Metal-binding</keyword>
<feature type="domain" description="C2H2-type" evidence="9">
    <location>
        <begin position="69"/>
        <end position="97"/>
    </location>
</feature>
<dbReference type="PANTHER" id="PTHR24379:SF121">
    <property type="entry name" value="C2H2-TYPE DOMAIN-CONTAINING PROTEIN"/>
    <property type="match status" value="1"/>
</dbReference>
<gene>
    <name evidence="10" type="ORF">HERILL_LOCUS1437</name>
</gene>
<evidence type="ECO:0000256" key="7">
    <source>
        <dbReference type="PROSITE-ProRule" id="PRU00042"/>
    </source>
</evidence>
<dbReference type="SUPFAM" id="SSF57667">
    <property type="entry name" value="beta-beta-alpha zinc fingers"/>
    <property type="match status" value="2"/>
</dbReference>
<evidence type="ECO:0000256" key="8">
    <source>
        <dbReference type="SAM" id="MobiDB-lite"/>
    </source>
</evidence>
<dbReference type="Gene3D" id="3.30.160.60">
    <property type="entry name" value="Classic Zinc Finger"/>
    <property type="match status" value="3"/>
</dbReference>
<dbReference type="Pfam" id="PF13894">
    <property type="entry name" value="zf-C2H2_4"/>
    <property type="match status" value="1"/>
</dbReference>
<dbReference type="InParanoid" id="A0A7R8UCC7"/>
<feature type="compositionally biased region" description="Basic residues" evidence="8">
    <location>
        <begin position="84"/>
        <end position="93"/>
    </location>
</feature>
<evidence type="ECO:0000256" key="2">
    <source>
        <dbReference type="ARBA" id="ARBA00022723"/>
    </source>
</evidence>
<dbReference type="GO" id="GO:0005634">
    <property type="term" value="C:nucleus"/>
    <property type="evidence" value="ECO:0007669"/>
    <property type="project" value="UniProtKB-SubCell"/>
</dbReference>
<evidence type="ECO:0000259" key="9">
    <source>
        <dbReference type="PROSITE" id="PS50157"/>
    </source>
</evidence>
<dbReference type="SMART" id="SM00355">
    <property type="entry name" value="ZnF_C2H2"/>
    <property type="match status" value="3"/>
</dbReference>
<reference evidence="10 11" key="1">
    <citation type="submission" date="2020-11" db="EMBL/GenBank/DDBJ databases">
        <authorList>
            <person name="Wallbank WR R."/>
            <person name="Pardo Diaz C."/>
            <person name="Kozak K."/>
            <person name="Martin S."/>
            <person name="Jiggins C."/>
            <person name="Moest M."/>
            <person name="Warren A I."/>
            <person name="Generalovic N T."/>
            <person name="Byers J.R.P. K."/>
            <person name="Montejo-Kovacevich G."/>
            <person name="Yen C E."/>
        </authorList>
    </citation>
    <scope>NUCLEOTIDE SEQUENCE [LARGE SCALE GENOMIC DNA]</scope>
</reference>
<dbReference type="InterPro" id="IPR036236">
    <property type="entry name" value="Znf_C2H2_sf"/>
</dbReference>
<name>A0A7R8UCC7_HERIL</name>
<evidence type="ECO:0000313" key="11">
    <source>
        <dbReference type="Proteomes" id="UP000594454"/>
    </source>
</evidence>
<evidence type="ECO:0000256" key="5">
    <source>
        <dbReference type="ARBA" id="ARBA00022833"/>
    </source>
</evidence>
<evidence type="ECO:0000256" key="4">
    <source>
        <dbReference type="ARBA" id="ARBA00022771"/>
    </source>
</evidence>
<keyword evidence="3" id="KW-0677">Repeat</keyword>
<dbReference type="PROSITE" id="PS00028">
    <property type="entry name" value="ZINC_FINGER_C2H2_1"/>
    <property type="match status" value="2"/>
</dbReference>
<dbReference type="PANTHER" id="PTHR24379">
    <property type="entry name" value="KRAB AND ZINC FINGER DOMAIN-CONTAINING"/>
    <property type="match status" value="1"/>
</dbReference>
<sequence length="130" mass="15348">MKKHDQLEVNEYICKECGKTAPSRNALQSHIRYVHTVERQYKCTFCDKAFKRPVTLKEHLTTHTGDILYTCPHCPKTFNSRANMHSHRKKKHPKEWEEARRTRGMPEELLKQTVLNESSNDVDADHVKKF</sequence>
<proteinExistence type="predicted"/>
<keyword evidence="5" id="KW-0862">Zinc</keyword>
<dbReference type="FunFam" id="3.30.160.60:FF:001182">
    <property type="entry name" value="Zinc finger, C2H2 type"/>
    <property type="match status" value="1"/>
</dbReference>
<comment type="subcellular location">
    <subcellularLocation>
        <location evidence="1">Nucleus</location>
    </subcellularLocation>
</comment>
<keyword evidence="6" id="KW-0539">Nucleus</keyword>
<feature type="compositionally biased region" description="Basic and acidic residues" evidence="8">
    <location>
        <begin position="94"/>
        <end position="105"/>
    </location>
</feature>
<protein>
    <recommendedName>
        <fullName evidence="9">C2H2-type domain-containing protein</fullName>
    </recommendedName>
</protein>
<keyword evidence="11" id="KW-1185">Reference proteome</keyword>
<evidence type="ECO:0000256" key="1">
    <source>
        <dbReference type="ARBA" id="ARBA00004123"/>
    </source>
</evidence>
<keyword evidence="4 7" id="KW-0863">Zinc-finger</keyword>
<accession>A0A7R8UCC7</accession>
<dbReference type="PROSITE" id="PS50157">
    <property type="entry name" value="ZINC_FINGER_C2H2_2"/>
    <property type="match status" value="3"/>
</dbReference>
<dbReference type="InterPro" id="IPR013087">
    <property type="entry name" value="Znf_C2H2_type"/>
</dbReference>
<dbReference type="Proteomes" id="UP000594454">
    <property type="component" value="Chromosome 1"/>
</dbReference>
<dbReference type="GO" id="GO:0008270">
    <property type="term" value="F:zinc ion binding"/>
    <property type="evidence" value="ECO:0007669"/>
    <property type="project" value="UniProtKB-KW"/>
</dbReference>
<dbReference type="Pfam" id="PF00096">
    <property type="entry name" value="zf-C2H2"/>
    <property type="match status" value="2"/>
</dbReference>
<evidence type="ECO:0000256" key="3">
    <source>
        <dbReference type="ARBA" id="ARBA00022737"/>
    </source>
</evidence>
<feature type="domain" description="C2H2-type" evidence="9">
    <location>
        <begin position="41"/>
        <end position="66"/>
    </location>
</feature>
<dbReference type="OrthoDB" id="3565419at2759"/>
<organism evidence="10 11">
    <name type="scientific">Hermetia illucens</name>
    <name type="common">Black soldier fly</name>
    <dbReference type="NCBI Taxonomy" id="343691"/>
    <lineage>
        <taxon>Eukaryota</taxon>
        <taxon>Metazoa</taxon>
        <taxon>Ecdysozoa</taxon>
        <taxon>Arthropoda</taxon>
        <taxon>Hexapoda</taxon>
        <taxon>Insecta</taxon>
        <taxon>Pterygota</taxon>
        <taxon>Neoptera</taxon>
        <taxon>Endopterygota</taxon>
        <taxon>Diptera</taxon>
        <taxon>Brachycera</taxon>
        <taxon>Stratiomyomorpha</taxon>
        <taxon>Stratiomyidae</taxon>
        <taxon>Hermetiinae</taxon>
        <taxon>Hermetia</taxon>
    </lineage>
</organism>
<feature type="region of interest" description="Disordered" evidence="8">
    <location>
        <begin position="82"/>
        <end position="105"/>
    </location>
</feature>